<comment type="caution">
    <text evidence="3">The sequence shown here is derived from an EMBL/GenBank/DDBJ whole genome shotgun (WGS) entry which is preliminary data.</text>
</comment>
<protein>
    <submittedName>
        <fullName evidence="3">Uncharacterized protein</fullName>
    </submittedName>
</protein>
<dbReference type="Proteomes" id="UP000799536">
    <property type="component" value="Unassembled WGS sequence"/>
</dbReference>
<evidence type="ECO:0000256" key="2">
    <source>
        <dbReference type="SAM" id="Phobius"/>
    </source>
</evidence>
<proteinExistence type="predicted"/>
<feature type="transmembrane region" description="Helical" evidence="2">
    <location>
        <begin position="88"/>
        <end position="110"/>
    </location>
</feature>
<sequence length="370" mass="42167">MAPKPAKRVTIKAPIKPTVPTTTSSIPLPFEPAPDALIPFLSTLSKSTVYITHIDSSPWWLKRRIFSIPVLLNISILGLLLWRASTQIPFYLLLLASIVNGNPNNTTIFYKKGAWSTVIWLVVKRAIVFLFDWLLVSVVAPWPWSFFLESTDSGGNPMRWRWFVGFRDEEVYVRASRGWGKQELVGETASKKGEESPFFKTRVLPALDKTRLREKTGYLLMDKDWDLDFAAMVRATGLVDRKEVALDALRKSVFVFVGDEEEGKWCVWDCWKLDEGSESLAREKIILFKDKLTAMGKENLFFKWVELVQYESSTPGGFTEERQIETAQKAKVMFEEQGVDFESFVREVGGLGGLPGMDQDDVNRPPQKKK</sequence>
<keyword evidence="4" id="KW-1185">Reference proteome</keyword>
<reference evidence="3" key="1">
    <citation type="journal article" date="2020" name="Stud. Mycol.">
        <title>101 Dothideomycetes genomes: a test case for predicting lifestyles and emergence of pathogens.</title>
        <authorList>
            <person name="Haridas S."/>
            <person name="Albert R."/>
            <person name="Binder M."/>
            <person name="Bloem J."/>
            <person name="Labutti K."/>
            <person name="Salamov A."/>
            <person name="Andreopoulos B."/>
            <person name="Baker S."/>
            <person name="Barry K."/>
            <person name="Bills G."/>
            <person name="Bluhm B."/>
            <person name="Cannon C."/>
            <person name="Castanera R."/>
            <person name="Culley D."/>
            <person name="Daum C."/>
            <person name="Ezra D."/>
            <person name="Gonzalez J."/>
            <person name="Henrissat B."/>
            <person name="Kuo A."/>
            <person name="Liang C."/>
            <person name="Lipzen A."/>
            <person name="Lutzoni F."/>
            <person name="Magnuson J."/>
            <person name="Mondo S."/>
            <person name="Nolan M."/>
            <person name="Ohm R."/>
            <person name="Pangilinan J."/>
            <person name="Park H.-J."/>
            <person name="Ramirez L."/>
            <person name="Alfaro M."/>
            <person name="Sun H."/>
            <person name="Tritt A."/>
            <person name="Yoshinaga Y."/>
            <person name="Zwiers L.-H."/>
            <person name="Turgeon B."/>
            <person name="Goodwin S."/>
            <person name="Spatafora J."/>
            <person name="Crous P."/>
            <person name="Grigoriev I."/>
        </authorList>
    </citation>
    <scope>NUCLEOTIDE SEQUENCE</scope>
    <source>
        <strain evidence="3">ATCC 74209</strain>
    </source>
</reference>
<keyword evidence="2" id="KW-0472">Membrane</keyword>
<evidence type="ECO:0000256" key="1">
    <source>
        <dbReference type="SAM" id="MobiDB-lite"/>
    </source>
</evidence>
<feature type="transmembrane region" description="Helical" evidence="2">
    <location>
        <begin position="122"/>
        <end position="144"/>
    </location>
</feature>
<keyword evidence="2" id="KW-0812">Transmembrane</keyword>
<evidence type="ECO:0000313" key="3">
    <source>
        <dbReference type="EMBL" id="KAF2199055.1"/>
    </source>
</evidence>
<accession>A0A9P4MWK6</accession>
<dbReference type="AlphaFoldDB" id="A0A9P4MWK6"/>
<evidence type="ECO:0000313" key="4">
    <source>
        <dbReference type="Proteomes" id="UP000799536"/>
    </source>
</evidence>
<dbReference type="EMBL" id="ML994099">
    <property type="protein sequence ID" value="KAF2199055.1"/>
    <property type="molecule type" value="Genomic_DNA"/>
</dbReference>
<organism evidence="3 4">
    <name type="scientific">Delitschia confertaspora ATCC 74209</name>
    <dbReference type="NCBI Taxonomy" id="1513339"/>
    <lineage>
        <taxon>Eukaryota</taxon>
        <taxon>Fungi</taxon>
        <taxon>Dikarya</taxon>
        <taxon>Ascomycota</taxon>
        <taxon>Pezizomycotina</taxon>
        <taxon>Dothideomycetes</taxon>
        <taxon>Pleosporomycetidae</taxon>
        <taxon>Pleosporales</taxon>
        <taxon>Delitschiaceae</taxon>
        <taxon>Delitschia</taxon>
    </lineage>
</organism>
<dbReference type="OrthoDB" id="5421757at2759"/>
<name>A0A9P4MWK6_9PLEO</name>
<gene>
    <name evidence="3" type="ORF">GQ43DRAFT_132855</name>
</gene>
<keyword evidence="2" id="KW-1133">Transmembrane helix</keyword>
<feature type="transmembrane region" description="Helical" evidence="2">
    <location>
        <begin position="65"/>
        <end position="82"/>
    </location>
</feature>
<feature type="region of interest" description="Disordered" evidence="1">
    <location>
        <begin position="350"/>
        <end position="370"/>
    </location>
</feature>